<dbReference type="AlphaFoldDB" id="A0A5N6TM61"/>
<dbReference type="Proteomes" id="UP000325780">
    <property type="component" value="Unassembled WGS sequence"/>
</dbReference>
<dbReference type="EMBL" id="ML742221">
    <property type="protein sequence ID" value="KAE8147181.1"/>
    <property type="molecule type" value="Genomic_DNA"/>
</dbReference>
<organism evidence="1 2">
    <name type="scientific">Aspergillus avenaceus</name>
    <dbReference type="NCBI Taxonomy" id="36643"/>
    <lineage>
        <taxon>Eukaryota</taxon>
        <taxon>Fungi</taxon>
        <taxon>Dikarya</taxon>
        <taxon>Ascomycota</taxon>
        <taxon>Pezizomycotina</taxon>
        <taxon>Eurotiomycetes</taxon>
        <taxon>Eurotiomycetidae</taxon>
        <taxon>Eurotiales</taxon>
        <taxon>Aspergillaceae</taxon>
        <taxon>Aspergillus</taxon>
        <taxon>Aspergillus subgen. Circumdati</taxon>
    </lineage>
</organism>
<proteinExistence type="predicted"/>
<accession>A0A5N6TM61</accession>
<evidence type="ECO:0000313" key="1">
    <source>
        <dbReference type="EMBL" id="KAE8147181.1"/>
    </source>
</evidence>
<name>A0A5N6TM61_ASPAV</name>
<dbReference type="PANTHER" id="PTHR35043">
    <property type="entry name" value="TRANSCRIPTION FACTOR DOMAIN-CONTAINING PROTEIN"/>
    <property type="match status" value="1"/>
</dbReference>
<sequence length="116" mass="12934">MGVQAPNTGLNMLVSQGWNSGPDTRGSLDILWTCLSTLALCVWTAIHPNIPLSYTFWPTFLERVGLMVIAIMFPEVILTSAWGQEIRAENLLVEVNRLLGHSGRGLEVCCRIYDSW</sequence>
<evidence type="ECO:0000313" key="2">
    <source>
        <dbReference type="Proteomes" id="UP000325780"/>
    </source>
</evidence>
<reference evidence="1 2" key="1">
    <citation type="submission" date="2019-04" db="EMBL/GenBank/DDBJ databases">
        <title>Friends and foes A comparative genomics study of 23 Aspergillus species from section Flavi.</title>
        <authorList>
            <consortium name="DOE Joint Genome Institute"/>
            <person name="Kjaerbolling I."/>
            <person name="Vesth T."/>
            <person name="Frisvad J.C."/>
            <person name="Nybo J.L."/>
            <person name="Theobald S."/>
            <person name="Kildgaard S."/>
            <person name="Isbrandt T."/>
            <person name="Kuo A."/>
            <person name="Sato A."/>
            <person name="Lyhne E.K."/>
            <person name="Kogle M.E."/>
            <person name="Wiebenga A."/>
            <person name="Kun R.S."/>
            <person name="Lubbers R.J."/>
            <person name="Makela M.R."/>
            <person name="Barry K."/>
            <person name="Chovatia M."/>
            <person name="Clum A."/>
            <person name="Daum C."/>
            <person name="Haridas S."/>
            <person name="He G."/>
            <person name="LaButti K."/>
            <person name="Lipzen A."/>
            <person name="Mondo S."/>
            <person name="Riley R."/>
            <person name="Salamov A."/>
            <person name="Simmons B.A."/>
            <person name="Magnuson J.K."/>
            <person name="Henrissat B."/>
            <person name="Mortensen U.H."/>
            <person name="Larsen T.O."/>
            <person name="Devries R.P."/>
            <person name="Grigoriev I.V."/>
            <person name="Machida M."/>
            <person name="Baker S.E."/>
            <person name="Andersen M.R."/>
        </authorList>
    </citation>
    <scope>NUCLEOTIDE SEQUENCE [LARGE SCALE GENOMIC DNA]</scope>
    <source>
        <strain evidence="1 2">IBT 18842</strain>
    </source>
</reference>
<dbReference type="PANTHER" id="PTHR35043:SF7">
    <property type="entry name" value="TRANSCRIPTION FACTOR DOMAIN-CONTAINING PROTEIN"/>
    <property type="match status" value="1"/>
</dbReference>
<gene>
    <name evidence="1" type="ORF">BDV25DRAFT_160914</name>
</gene>
<keyword evidence="2" id="KW-1185">Reference proteome</keyword>
<protein>
    <submittedName>
        <fullName evidence="1">Uncharacterized protein</fullName>
    </submittedName>
</protein>
<dbReference type="OrthoDB" id="3061561at2759"/>